<protein>
    <recommendedName>
        <fullName evidence="2">BCAS3 WD40 domain-containing protein</fullName>
    </recommendedName>
</protein>
<feature type="compositionally biased region" description="Polar residues" evidence="1">
    <location>
        <begin position="806"/>
        <end position="822"/>
    </location>
</feature>
<dbReference type="Gene3D" id="2.130.10.10">
    <property type="entry name" value="YVTN repeat-like/Quinoprotein amine dehydrogenase"/>
    <property type="match status" value="1"/>
</dbReference>
<name>A0A7R9EEZ0_9NEOP</name>
<dbReference type="EMBL" id="OB795125">
    <property type="protein sequence ID" value="CAD7431718.1"/>
    <property type="molecule type" value="Genomic_DNA"/>
</dbReference>
<evidence type="ECO:0000256" key="1">
    <source>
        <dbReference type="SAM" id="MobiDB-lite"/>
    </source>
</evidence>
<organism evidence="3">
    <name type="scientific">Timema monikensis</name>
    <dbReference type="NCBI Taxonomy" id="170555"/>
    <lineage>
        <taxon>Eukaryota</taxon>
        <taxon>Metazoa</taxon>
        <taxon>Ecdysozoa</taxon>
        <taxon>Arthropoda</taxon>
        <taxon>Hexapoda</taxon>
        <taxon>Insecta</taxon>
        <taxon>Pterygota</taxon>
        <taxon>Neoptera</taxon>
        <taxon>Polyneoptera</taxon>
        <taxon>Phasmatodea</taxon>
        <taxon>Timematodea</taxon>
        <taxon>Timematoidea</taxon>
        <taxon>Timematidae</taxon>
        <taxon>Timema</taxon>
    </lineage>
</organism>
<dbReference type="InterPro" id="IPR045142">
    <property type="entry name" value="BCAS3-like"/>
</dbReference>
<dbReference type="PANTHER" id="PTHR13268">
    <property type="entry name" value="BREAST CARCINOMA AMPLIFIED SEQUENCE 3"/>
    <property type="match status" value="1"/>
</dbReference>
<feature type="compositionally biased region" description="Polar residues" evidence="1">
    <location>
        <begin position="787"/>
        <end position="796"/>
    </location>
</feature>
<evidence type="ECO:0000259" key="2">
    <source>
        <dbReference type="Pfam" id="PF21034"/>
    </source>
</evidence>
<feature type="region of interest" description="Disordered" evidence="1">
    <location>
        <begin position="1093"/>
        <end position="1124"/>
    </location>
</feature>
<feature type="region of interest" description="Disordered" evidence="1">
    <location>
        <begin position="742"/>
        <end position="826"/>
    </location>
</feature>
<reference evidence="3" key="1">
    <citation type="submission" date="2020-11" db="EMBL/GenBank/DDBJ databases">
        <authorList>
            <person name="Tran Van P."/>
        </authorList>
    </citation>
    <scope>NUCLEOTIDE SEQUENCE</scope>
</reference>
<dbReference type="GO" id="GO:0006914">
    <property type="term" value="P:autophagy"/>
    <property type="evidence" value="ECO:0007669"/>
    <property type="project" value="InterPro"/>
</dbReference>
<proteinExistence type="predicted"/>
<evidence type="ECO:0000313" key="3">
    <source>
        <dbReference type="EMBL" id="CAD7431718.1"/>
    </source>
</evidence>
<feature type="region of interest" description="Disordered" evidence="1">
    <location>
        <begin position="1149"/>
        <end position="1169"/>
    </location>
</feature>
<dbReference type="InterPro" id="IPR015943">
    <property type="entry name" value="WD40/YVTN_repeat-like_dom_sf"/>
</dbReference>
<dbReference type="Pfam" id="PF21034">
    <property type="entry name" value="BCAS3_WD40"/>
    <property type="match status" value="1"/>
</dbReference>
<feature type="compositionally biased region" description="Basic and acidic residues" evidence="1">
    <location>
        <begin position="1100"/>
        <end position="1113"/>
    </location>
</feature>
<gene>
    <name evidence="3" type="ORF">TMSB3V08_LOCUS8440</name>
</gene>
<feature type="region of interest" description="Disordered" evidence="1">
    <location>
        <begin position="1630"/>
        <end position="1656"/>
    </location>
</feature>
<dbReference type="GO" id="GO:0042594">
    <property type="term" value="P:response to starvation"/>
    <property type="evidence" value="ECO:0007669"/>
    <property type="project" value="TreeGrafter"/>
</dbReference>
<dbReference type="PANTHER" id="PTHR13268:SF0">
    <property type="entry name" value="BCAS3 MICROTUBULE ASSOCIATED CELL MIGRATION FACTOR"/>
    <property type="match status" value="1"/>
</dbReference>
<accession>A0A7R9EEZ0</accession>
<dbReference type="SUPFAM" id="SSF50978">
    <property type="entry name" value="WD40 repeat-like"/>
    <property type="match status" value="1"/>
</dbReference>
<sequence length="1656" mass="181559">MLFEVLRQCGEVARHIPPVAVEVIESYGSVPQSESKEVITWARFEYGDINDPALYPDISDDHSETPPLLLVLGYGTGVQVWAIPASGESTEVLSWRQGVVRMLRILPTPTVTTTDSYSHKRPLIALCDGTGPGPQFCSLSFISLRTGDQVKNIKFKNPVSDVLANRRSVVVTFPERIAVFDASTLEDRLTVTTCYPCPGPNPNPVALGNRWLAYSERRLFPSRRSSGGTEGEGVQSYTATVLHVAKSFGKGLRELGETVATSLTGGVGGMNAQRGMTGAGSCVMAGPQGGPINCSNSDTVQPGIVTILDTQRSGDYSGPVSDVIAHFVAHSEPILALAFDPSGMLLLTADKRGHDFHLFRIQPHPGGPSLAAVHHLYTLHRGDTTAKVQDIAFAADSRWVAVSTMRGTTHVFPITPYGGTVGVRTHATPHVVNRLSRFHRSAGLTTDGRNSPIPYAASSGNYETVALSPAMPYPNPRLPPYPHPTVVLPLAQIRQPFSHSLLSTSASTSPNLVSQQAYHRNPSVRVLGRTQSSSDDSLPGGSVPLQMTTCFAPPRAWLVGSPTVPRDSSAKAHKRVVDSLFVMTCHGSLIEYDLEPKHASGVAKEKICDDTSIELEVHAKAQWLLLRQSTELPPPLPASNPLMALPDRLLPVTDTRQHSCDERWLSQVEIVTHAGPHRRLWMGPQFTFKTYTTSSGAPVSLLEMETLDVGAGHGSRPARSNPVNMPLSAGARPIVPVLIESGSSSSYEQSPTLLEYKGDGGDSDGSTGPVESQLKEDLADAMMESPGITTRDTVQGTDRRMDENPKTTFSDSEGHETSTPINISAPPVPVQDLVYISNQEEQDLDEDQVHSRPKRRRVIVELRGELLTKRSSCPIEKVVNPLGTVITISMPFDDNGSCHQTMHGVVYSPQHLKRTDQKVLSTEENILEGGVRWPTDVKSSAVAVTGERMNVELERDSSIQNLKGKLEIDKPFKTLETDLPQGASNKSKLTFSNRTHMLESNVSVKEYIKTEGKVFRSLGNNSINCDVHDASNKQNQTLSGFSHKNVFTNIFRSEVRDQTPTKSKNEVSKGREKFKYNVNRTSTTLDKIQSHVRNSNIVSKENKPSKSPERMIDKQSSSKLENTKELQMKVQTEIESFTGELGNTTMLASSSIHKSRKNPKKEVSVSGSSRNIGGINKTISFVSEKCKDSFMSSSDLSGNNGELIMVNVNNSGVKLDFGQEETSLKLDSNSALTTVGLEQMSQEEKSDSEGNIDRCPISLKCEIGENGDIHTGSSRDTFENIGLEGKKVVFDNDDDKLLNMKLKSKKNKFETFDAKPIYPECEHVEIQDPNLCTYPKLEGNITKSFKNTTKTKKLETKTNQTASKEVNKLVDKKDITNETTQLMFMSTVSPAESGSSTSAPWTKPVEAHYELESIKRHIQPSEFVKKCKIESIEEEHRKEISQPFKEIENFAKSKSKSGKKTWSCVVSNNLVAEPLSMDRSRSLLEERCDVMKESFTLEKLDTKTTKNLKKGPFIKDSSDKVKIEAILESGKFCNSGEKVEVIAKRSWSNIVSSNVRKGSHCLIDVSNTIEAPESVLTPSQDTCSDQVNFTDMQPPVNVPLDAFENAGASAFNLEPEIIVIATEEEEENNVIGGGDAFNSSLQSLAKKSKKSKKKKR</sequence>
<dbReference type="GO" id="GO:0005737">
    <property type="term" value="C:cytoplasm"/>
    <property type="evidence" value="ECO:0007669"/>
    <property type="project" value="TreeGrafter"/>
</dbReference>
<dbReference type="InterPro" id="IPR048382">
    <property type="entry name" value="BCAS3_WD40"/>
</dbReference>
<dbReference type="InterPro" id="IPR036322">
    <property type="entry name" value="WD40_repeat_dom_sf"/>
</dbReference>
<feature type="compositionally biased region" description="Basic residues" evidence="1">
    <location>
        <begin position="1646"/>
        <end position="1656"/>
    </location>
</feature>
<feature type="domain" description="BCAS3 WD40" evidence="2">
    <location>
        <begin position="37"/>
        <end position="496"/>
    </location>
</feature>